<comment type="caution">
    <text evidence="6">Lacks conserved residue(s) required for the propagation of feature annotation.</text>
</comment>
<dbReference type="GO" id="GO:0071526">
    <property type="term" value="P:semaphorin-plexin signaling pathway"/>
    <property type="evidence" value="ECO:0007669"/>
    <property type="project" value="TreeGrafter"/>
</dbReference>
<dbReference type="Proteomes" id="UP001346869">
    <property type="component" value="Unassembled WGS sequence"/>
</dbReference>
<dbReference type="Gene3D" id="2.130.10.10">
    <property type="entry name" value="YVTN repeat-like/Quinoprotein amine dehydrogenase"/>
    <property type="match status" value="1"/>
</dbReference>
<evidence type="ECO:0000256" key="1">
    <source>
        <dbReference type="ARBA" id="ARBA00004370"/>
    </source>
</evidence>
<evidence type="ECO:0000256" key="5">
    <source>
        <dbReference type="ARBA" id="ARBA00023180"/>
    </source>
</evidence>
<keyword evidence="5" id="KW-0325">Glycoprotein</keyword>
<dbReference type="SMART" id="SM00630">
    <property type="entry name" value="Sema"/>
    <property type="match status" value="1"/>
</dbReference>
<keyword evidence="3 7" id="KW-0472">Membrane</keyword>
<dbReference type="InterPro" id="IPR015943">
    <property type="entry name" value="WD40/YVTN_repeat-like_dom_sf"/>
</dbReference>
<keyword evidence="8" id="KW-0732">Signal</keyword>
<evidence type="ECO:0000256" key="6">
    <source>
        <dbReference type="PROSITE-ProRule" id="PRU00352"/>
    </source>
</evidence>
<dbReference type="GO" id="GO:0045499">
    <property type="term" value="F:chemorepellent activity"/>
    <property type="evidence" value="ECO:0007669"/>
    <property type="project" value="TreeGrafter"/>
</dbReference>
<comment type="similarity">
    <text evidence="2">Belongs to the semaphorin family.</text>
</comment>
<dbReference type="SMART" id="SM00423">
    <property type="entry name" value="PSI"/>
    <property type="match status" value="1"/>
</dbReference>
<evidence type="ECO:0000256" key="2">
    <source>
        <dbReference type="ARBA" id="ARBA00009492"/>
    </source>
</evidence>
<protein>
    <recommendedName>
        <fullName evidence="9">Sema domain-containing protein</fullName>
    </recommendedName>
</protein>
<dbReference type="GO" id="GO:0005886">
    <property type="term" value="C:plasma membrane"/>
    <property type="evidence" value="ECO:0007669"/>
    <property type="project" value="TreeGrafter"/>
</dbReference>
<feature type="domain" description="Sema" evidence="9">
    <location>
        <begin position="22"/>
        <end position="474"/>
    </location>
</feature>
<dbReference type="InterPro" id="IPR001627">
    <property type="entry name" value="Semap_dom"/>
</dbReference>
<dbReference type="GO" id="GO:0007411">
    <property type="term" value="P:axon guidance"/>
    <property type="evidence" value="ECO:0007669"/>
    <property type="project" value="TreeGrafter"/>
</dbReference>
<dbReference type="InterPro" id="IPR027231">
    <property type="entry name" value="Semaphorin"/>
</dbReference>
<keyword evidence="7" id="KW-1133">Transmembrane helix</keyword>
<feature type="transmembrane region" description="Helical" evidence="7">
    <location>
        <begin position="702"/>
        <end position="725"/>
    </location>
</feature>
<reference evidence="10 11" key="2">
    <citation type="journal article" date="2023" name="Mol. Biol. Evol.">
        <title>Genomics of Secondarily Temperate Adaptation in the Only Non-Antarctic Icefish.</title>
        <authorList>
            <person name="Rivera-Colon A.G."/>
            <person name="Rayamajhi N."/>
            <person name="Minhas B.F."/>
            <person name="Madrigal G."/>
            <person name="Bilyk K.T."/>
            <person name="Yoon V."/>
            <person name="Hune M."/>
            <person name="Gregory S."/>
            <person name="Cheng C.H.C."/>
            <person name="Catchen J.M."/>
        </authorList>
    </citation>
    <scope>NUCLEOTIDE SEQUENCE [LARGE SCALE GENOMIC DNA]</scope>
    <source>
        <strain evidence="10">JMC-PN-2008</strain>
    </source>
</reference>
<keyword evidence="7" id="KW-0812">Transmembrane</keyword>
<dbReference type="InterPro" id="IPR002165">
    <property type="entry name" value="Plexin_repeat"/>
</dbReference>
<dbReference type="Pfam" id="PF01403">
    <property type="entry name" value="Sema"/>
    <property type="match status" value="1"/>
</dbReference>
<dbReference type="PANTHER" id="PTHR11036">
    <property type="entry name" value="SEMAPHORIN"/>
    <property type="match status" value="1"/>
</dbReference>
<dbReference type="GO" id="GO:0030215">
    <property type="term" value="F:semaphorin receptor binding"/>
    <property type="evidence" value="ECO:0007669"/>
    <property type="project" value="InterPro"/>
</dbReference>
<comment type="caution">
    <text evidence="10">The sequence shown here is derived from an EMBL/GenBank/DDBJ whole genome shotgun (WGS) entry which is preliminary data.</text>
</comment>
<dbReference type="InterPro" id="IPR036352">
    <property type="entry name" value="Semap_dom_sf"/>
</dbReference>
<proteinExistence type="inferred from homology"/>
<dbReference type="AlphaFoldDB" id="A0AAN7YDF0"/>
<evidence type="ECO:0000256" key="3">
    <source>
        <dbReference type="ARBA" id="ARBA00023136"/>
    </source>
</evidence>
<name>A0AAN7YDF0_ELEMC</name>
<dbReference type="SUPFAM" id="SSF101912">
    <property type="entry name" value="Sema domain"/>
    <property type="match status" value="1"/>
</dbReference>
<evidence type="ECO:0000256" key="8">
    <source>
        <dbReference type="SAM" id="SignalP"/>
    </source>
</evidence>
<comment type="subcellular location">
    <subcellularLocation>
        <location evidence="1">Membrane</location>
    </subcellularLocation>
</comment>
<feature type="chain" id="PRO_5042939429" description="Sema domain-containing protein" evidence="8">
    <location>
        <begin position="18"/>
        <end position="766"/>
    </location>
</feature>
<dbReference type="GO" id="GO:0030335">
    <property type="term" value="P:positive regulation of cell migration"/>
    <property type="evidence" value="ECO:0007669"/>
    <property type="project" value="TreeGrafter"/>
</dbReference>
<keyword evidence="11" id="KW-1185">Reference proteome</keyword>
<evidence type="ECO:0000256" key="7">
    <source>
        <dbReference type="SAM" id="Phobius"/>
    </source>
</evidence>
<feature type="signal peptide" evidence="8">
    <location>
        <begin position="1"/>
        <end position="17"/>
    </location>
</feature>
<dbReference type="Pfam" id="PF01437">
    <property type="entry name" value="PSI"/>
    <property type="match status" value="1"/>
</dbReference>
<dbReference type="PROSITE" id="PS51004">
    <property type="entry name" value="SEMA"/>
    <property type="match status" value="1"/>
</dbReference>
<reference evidence="10 11" key="1">
    <citation type="journal article" date="2023" name="Genes (Basel)">
        <title>Chromosome-Level Genome Assembly and Circadian Gene Repertoire of the Patagonia Blennie Eleginops maclovinus-The Closest Ancestral Proxy of Antarctic Cryonotothenioids.</title>
        <authorList>
            <person name="Cheng C.C."/>
            <person name="Rivera-Colon A.G."/>
            <person name="Minhas B.F."/>
            <person name="Wilson L."/>
            <person name="Rayamajhi N."/>
            <person name="Vargas-Chacoff L."/>
            <person name="Catchen J.M."/>
        </authorList>
    </citation>
    <scope>NUCLEOTIDE SEQUENCE [LARGE SCALE GENOMIC DNA]</scope>
    <source>
        <strain evidence="10">JMC-PN-2008</strain>
    </source>
</reference>
<accession>A0AAN7YDF0</accession>
<sequence>MPPSLLLLLGLLGSCVSLRPPRTSFILNSAERPLALFRPPDLLNSTTLLLSDDDSTLFVGARDAVFSLDVSQSDVISLKRKVEWRPSPREITECRNKGKDPEVDCPNFVRVVQKLNSTHLYVCGSFAFSPHDAFIDAESFSLVGLVDAKAKLRCPFSPLQRNSAITVDGEVFTASTTDFRGESAQISRHFSREGRQDVSQDSSISLLEEPAFVGSAAVDRKLFFFFTEVGKEFSFVDELRIARIAQVCKDDVGGQRTLQNKWTSFAKAPLLCQVHKQLPFNVLQHVFTLPPPEGTSSSETLFYGVFTSQWSSGAESAVCVFKLQDVQAVFAGSYRTFDTQTHLWSSLLGKHSHLGQCGLDSATDSELSQVKKSFLTSGSVKPAGGAPVVVSSDRQYSRVAAMRTQAANGKQYTVLFLLTESGFLHKVALLAGGPRIIEEIQVFTQPQLVKSIVLSSSKGMLYVGTSEGVTGVPVSRCSVYRSCSQCVLARDPQCGWSRNSSVCTAPHTDPHDIAQDLEEGNVEEQCRRQTKTVRNTEVWAPLNEAVMLPCKNPAQPSSLTWTSRRFRNLPKSHFLRSADGTLSFIATAETFGTYHCEAREAGFTEVIATFIVGPVASPRAISPVQNREGDQVTQSEGDEPYEDIFRDTTVNPAEEYTPRNNKHVIDSEDKTQEVFFMSTPRRDPQSRKDLLELPPAGQHSPALLVVSLLLALCVGLMILGGVQLWRREALIKTSRLLSPEDGGRTNAAMETVASLSPTGGEPSGGE</sequence>
<dbReference type="SUPFAM" id="SSF48726">
    <property type="entry name" value="Immunoglobulin"/>
    <property type="match status" value="1"/>
</dbReference>
<dbReference type="Gene3D" id="3.30.1680.10">
    <property type="entry name" value="ligand-binding face of the semaphorins, domain 2"/>
    <property type="match status" value="1"/>
</dbReference>
<dbReference type="InterPro" id="IPR016201">
    <property type="entry name" value="PSI"/>
</dbReference>
<evidence type="ECO:0000256" key="4">
    <source>
        <dbReference type="ARBA" id="ARBA00023157"/>
    </source>
</evidence>
<dbReference type="GO" id="GO:0001755">
    <property type="term" value="P:neural crest cell migration"/>
    <property type="evidence" value="ECO:0007669"/>
    <property type="project" value="TreeGrafter"/>
</dbReference>
<dbReference type="SUPFAM" id="SSF103575">
    <property type="entry name" value="Plexin repeat"/>
    <property type="match status" value="1"/>
</dbReference>
<evidence type="ECO:0000259" key="9">
    <source>
        <dbReference type="PROSITE" id="PS51004"/>
    </source>
</evidence>
<dbReference type="EMBL" id="JAUZQC010000003">
    <property type="protein sequence ID" value="KAK5873377.1"/>
    <property type="molecule type" value="Genomic_DNA"/>
</dbReference>
<dbReference type="PANTHER" id="PTHR11036:SF145">
    <property type="entry name" value="SEMAPHORIN-4A ISOFORM X1-RELATED"/>
    <property type="match status" value="1"/>
</dbReference>
<dbReference type="FunFam" id="2.130.10.10:FF:000257">
    <property type="entry name" value="semaphorin-4A isoform X2"/>
    <property type="match status" value="1"/>
</dbReference>
<evidence type="ECO:0000313" key="11">
    <source>
        <dbReference type="Proteomes" id="UP001346869"/>
    </source>
</evidence>
<keyword evidence="4" id="KW-1015">Disulfide bond</keyword>
<dbReference type="InterPro" id="IPR036179">
    <property type="entry name" value="Ig-like_dom_sf"/>
</dbReference>
<evidence type="ECO:0000313" key="10">
    <source>
        <dbReference type="EMBL" id="KAK5873377.1"/>
    </source>
</evidence>
<gene>
    <name evidence="10" type="ORF">PBY51_018424</name>
</gene>
<organism evidence="10 11">
    <name type="scientific">Eleginops maclovinus</name>
    <name type="common">Patagonian blennie</name>
    <name type="synonym">Eleginus maclovinus</name>
    <dbReference type="NCBI Taxonomy" id="56733"/>
    <lineage>
        <taxon>Eukaryota</taxon>
        <taxon>Metazoa</taxon>
        <taxon>Chordata</taxon>
        <taxon>Craniata</taxon>
        <taxon>Vertebrata</taxon>
        <taxon>Euteleostomi</taxon>
        <taxon>Actinopterygii</taxon>
        <taxon>Neopterygii</taxon>
        <taxon>Teleostei</taxon>
        <taxon>Neoteleostei</taxon>
        <taxon>Acanthomorphata</taxon>
        <taxon>Eupercaria</taxon>
        <taxon>Perciformes</taxon>
        <taxon>Notothenioidei</taxon>
        <taxon>Eleginopidae</taxon>
        <taxon>Eleginops</taxon>
    </lineage>
</organism>